<reference evidence="3" key="1">
    <citation type="submission" date="2016-06" db="UniProtKB">
        <authorList>
            <consortium name="WormBaseParasite"/>
        </authorList>
    </citation>
    <scope>IDENTIFICATION</scope>
</reference>
<dbReference type="PANTHER" id="PTHR21432:SF20">
    <property type="entry name" value="ACETYL-COA HYDROLASE"/>
    <property type="match status" value="1"/>
</dbReference>
<evidence type="ECO:0000313" key="3">
    <source>
        <dbReference type="WBParaSite" id="TCNE_0000946401-mRNA-1"/>
    </source>
</evidence>
<evidence type="ECO:0000313" key="1">
    <source>
        <dbReference type="EMBL" id="VDM40785.1"/>
    </source>
</evidence>
<dbReference type="SUPFAM" id="SSF100950">
    <property type="entry name" value="NagB/RpiA/CoA transferase-like"/>
    <property type="match status" value="1"/>
</dbReference>
<dbReference type="Gene3D" id="3.40.1080.10">
    <property type="entry name" value="Glutaconate Coenzyme A-transferase"/>
    <property type="match status" value="1"/>
</dbReference>
<dbReference type="GO" id="GO:0008775">
    <property type="term" value="F:acetate CoA-transferase activity"/>
    <property type="evidence" value="ECO:0007669"/>
    <property type="project" value="InterPro"/>
</dbReference>
<protein>
    <submittedName>
        <fullName evidence="3">Flavodoxin-like domain-containing protein</fullName>
    </submittedName>
</protein>
<dbReference type="EMBL" id="UYWY01020182">
    <property type="protein sequence ID" value="VDM40785.1"/>
    <property type="molecule type" value="Genomic_DNA"/>
</dbReference>
<dbReference type="GO" id="GO:0006083">
    <property type="term" value="P:acetate metabolic process"/>
    <property type="evidence" value="ECO:0007669"/>
    <property type="project" value="InterPro"/>
</dbReference>
<dbReference type="InterPro" id="IPR046433">
    <property type="entry name" value="ActCoA_hydro"/>
</dbReference>
<proteinExistence type="predicted"/>
<dbReference type="Proteomes" id="UP000050794">
    <property type="component" value="Unassembled WGS sequence"/>
</dbReference>
<reference evidence="1 2" key="2">
    <citation type="submission" date="2018-11" db="EMBL/GenBank/DDBJ databases">
        <authorList>
            <consortium name="Pathogen Informatics"/>
        </authorList>
    </citation>
    <scope>NUCLEOTIDE SEQUENCE [LARGE SCALE GENOMIC DNA]</scope>
</reference>
<accession>A0A183ULU4</accession>
<organism evidence="2 3">
    <name type="scientific">Toxocara canis</name>
    <name type="common">Canine roundworm</name>
    <dbReference type="NCBI Taxonomy" id="6265"/>
    <lineage>
        <taxon>Eukaryota</taxon>
        <taxon>Metazoa</taxon>
        <taxon>Ecdysozoa</taxon>
        <taxon>Nematoda</taxon>
        <taxon>Chromadorea</taxon>
        <taxon>Rhabditida</taxon>
        <taxon>Spirurina</taxon>
        <taxon>Ascaridomorpha</taxon>
        <taxon>Ascaridoidea</taxon>
        <taxon>Toxocaridae</taxon>
        <taxon>Toxocara</taxon>
    </lineage>
</organism>
<keyword evidence="2" id="KW-1185">Reference proteome</keyword>
<dbReference type="WBParaSite" id="TCNE_0000946401-mRNA-1">
    <property type="protein sequence ID" value="TCNE_0000946401-mRNA-1"/>
    <property type="gene ID" value="TCNE_0000946401"/>
</dbReference>
<gene>
    <name evidence="1" type="ORF">TCNE_LOCUS9464</name>
</gene>
<evidence type="ECO:0000313" key="2">
    <source>
        <dbReference type="Proteomes" id="UP000050794"/>
    </source>
</evidence>
<name>A0A183ULU4_TOXCA</name>
<dbReference type="AlphaFoldDB" id="A0A183ULU4"/>
<dbReference type="PANTHER" id="PTHR21432">
    <property type="entry name" value="ACETYL-COA HYDROLASE-RELATED"/>
    <property type="match status" value="1"/>
</dbReference>
<dbReference type="GO" id="GO:0005739">
    <property type="term" value="C:mitochondrion"/>
    <property type="evidence" value="ECO:0007669"/>
    <property type="project" value="TreeGrafter"/>
</dbReference>
<sequence length="194" mass="20914">MGLVGSVAGLAKAAKGQDARTIIEGGTSPARKVLRTLTNPIQDKKPNFASLSEAVSRIPSGSNIFVHTCAGTPTELLKEMCAQVDSGKLSDLHLSHILLVGDIPWNNEKFHGAFQAFSNFFCSHSILVCREILNGRHTVSSINFTITATNRLQSVMCDTWRTGTENSLVNDLEKCGGRECPGNVVEKAVETVLM</sequence>
<dbReference type="InterPro" id="IPR037171">
    <property type="entry name" value="NagB/RpiA_transferase-like"/>
</dbReference>